<evidence type="ECO:0000313" key="2">
    <source>
        <dbReference type="Proteomes" id="UP000595894"/>
    </source>
</evidence>
<dbReference type="KEGG" id="sari:H5J25_13710"/>
<protein>
    <submittedName>
        <fullName evidence="1">Uncharacterized protein</fullName>
    </submittedName>
</protein>
<gene>
    <name evidence="1" type="ORF">H5J25_13710</name>
</gene>
<proteinExistence type="predicted"/>
<dbReference type="AlphaFoldDB" id="A0A974NT89"/>
<accession>A0A974NT89</accession>
<name>A0A974NT89_9SPHN</name>
<dbReference type="Proteomes" id="UP000595894">
    <property type="component" value="Chromosome"/>
</dbReference>
<reference evidence="2" key="1">
    <citation type="submission" date="2020-09" db="EMBL/GenBank/DDBJ databases">
        <title>Sphingomonas sp., a new species isolated from pork steak.</title>
        <authorList>
            <person name="Heidler von Heilborn D."/>
        </authorList>
    </citation>
    <scope>NUCLEOTIDE SEQUENCE [LARGE SCALE GENOMIC DNA]</scope>
</reference>
<evidence type="ECO:0000313" key="1">
    <source>
        <dbReference type="EMBL" id="QQV76501.1"/>
    </source>
</evidence>
<dbReference type="RefSeq" id="WP_202091876.1">
    <property type="nucleotide sequence ID" value="NZ_CP061035.1"/>
</dbReference>
<sequence length="69" mass="7326">MTPTESACAFVQIVAQADPYPGNDLDRGVINAARLITRRLHAENNIYPGLGRPLAPVAASGIPITRSKV</sequence>
<keyword evidence="2" id="KW-1185">Reference proteome</keyword>
<organism evidence="1 2">
    <name type="scientific">Sphingomonas aliaeris</name>
    <dbReference type="NCBI Taxonomy" id="2759526"/>
    <lineage>
        <taxon>Bacteria</taxon>
        <taxon>Pseudomonadati</taxon>
        <taxon>Pseudomonadota</taxon>
        <taxon>Alphaproteobacteria</taxon>
        <taxon>Sphingomonadales</taxon>
        <taxon>Sphingomonadaceae</taxon>
        <taxon>Sphingomonas</taxon>
    </lineage>
</organism>
<dbReference type="EMBL" id="CP061035">
    <property type="protein sequence ID" value="QQV76501.1"/>
    <property type="molecule type" value="Genomic_DNA"/>
</dbReference>